<feature type="transmembrane region" description="Helical" evidence="1">
    <location>
        <begin position="133"/>
        <end position="153"/>
    </location>
</feature>
<dbReference type="Pfam" id="PF07786">
    <property type="entry name" value="HGSNAT_cat"/>
    <property type="match status" value="1"/>
</dbReference>
<sequence>METSVLPTALKHPDSYRETRTRIHSIDFLRGVVMVLMAIDHARTFLHESFYQFNAEDLTQTTPVLFFTRWVTHFCAPVFIFLVGTSAYLMQQKVQSKKQVFRFLVTRGLLLVALELTLFRLCWQSPAAFFQPFISLLVIWAIGVSMIFLAFLIYLPYRAVLVFGLLVLFLHNTLGNISFPEGSGMATFWAFFYRGGVGSLPGGIGVFFLYPVFTYFGLVALGYCLGYLYSGEFTIERRKVLLTGLGAGAIVLFIVLRYFNLYGDPRPWEAGKNALYSFMAFLRTTKYPVSLLFALMTLGPALLALALVEGVKNAVVRFFVTIGEVPMFYYILHLVFTAATAHIIGFNRYNLVAVYGFFVSLVFVLYLLCRWYSGYKRRHPEKKWLRYL</sequence>
<feature type="transmembrane region" description="Helical" evidence="1">
    <location>
        <begin position="199"/>
        <end position="228"/>
    </location>
</feature>
<keyword evidence="1" id="KW-0812">Transmembrane</keyword>
<feature type="transmembrane region" description="Helical" evidence="1">
    <location>
        <begin position="240"/>
        <end position="259"/>
    </location>
</feature>
<feature type="transmembrane region" description="Helical" evidence="1">
    <location>
        <begin position="66"/>
        <end position="89"/>
    </location>
</feature>
<gene>
    <name evidence="3" type="ORF">KK083_03475</name>
</gene>
<feature type="transmembrane region" description="Helical" evidence="1">
    <location>
        <begin position="352"/>
        <end position="373"/>
    </location>
</feature>
<feature type="transmembrane region" description="Helical" evidence="1">
    <location>
        <begin position="287"/>
        <end position="308"/>
    </location>
</feature>
<keyword evidence="1" id="KW-0472">Membrane</keyword>
<proteinExistence type="predicted"/>
<organism evidence="3 4">
    <name type="scientific">Chryseosolibacter histidini</name>
    <dbReference type="NCBI Taxonomy" id="2782349"/>
    <lineage>
        <taxon>Bacteria</taxon>
        <taxon>Pseudomonadati</taxon>
        <taxon>Bacteroidota</taxon>
        <taxon>Cytophagia</taxon>
        <taxon>Cytophagales</taxon>
        <taxon>Chryseotaleaceae</taxon>
        <taxon>Chryseosolibacter</taxon>
    </lineage>
</organism>
<protein>
    <submittedName>
        <fullName evidence="3">DUF1624 domain-containing protein</fullName>
    </submittedName>
</protein>
<reference evidence="3 4" key="1">
    <citation type="submission" date="2021-05" db="EMBL/GenBank/DDBJ databases">
        <title>A Polyphasic approach of four new species of the genus Ohtaekwangia: Ohtaekwangia histidinii sp. nov., Ohtaekwangia cretensis sp. nov., Ohtaekwangia indiensis sp. nov., Ohtaekwangia reichenbachii sp. nov. from diverse environment.</title>
        <authorList>
            <person name="Octaviana S."/>
        </authorList>
    </citation>
    <scope>NUCLEOTIDE SEQUENCE [LARGE SCALE GENOMIC DNA]</scope>
    <source>
        <strain evidence="3 4">PWU4</strain>
    </source>
</reference>
<dbReference type="PANTHER" id="PTHR40407:SF1">
    <property type="entry name" value="HEPARAN-ALPHA-GLUCOSAMINIDE N-ACETYLTRANSFERASE CATALYTIC DOMAIN-CONTAINING PROTEIN"/>
    <property type="match status" value="1"/>
</dbReference>
<dbReference type="PANTHER" id="PTHR40407">
    <property type="entry name" value="MEMBRANE PROTEIN-LIKE PROTEIN"/>
    <property type="match status" value="1"/>
</dbReference>
<evidence type="ECO:0000256" key="1">
    <source>
        <dbReference type="SAM" id="Phobius"/>
    </source>
</evidence>
<accession>A0AAP2DJ32</accession>
<dbReference type="Proteomes" id="UP001319200">
    <property type="component" value="Unassembled WGS sequence"/>
</dbReference>
<keyword evidence="4" id="KW-1185">Reference proteome</keyword>
<evidence type="ECO:0000313" key="4">
    <source>
        <dbReference type="Proteomes" id="UP001319200"/>
    </source>
</evidence>
<feature type="transmembrane region" description="Helical" evidence="1">
    <location>
        <begin position="160"/>
        <end position="179"/>
    </location>
</feature>
<feature type="domain" description="Heparan-alpha-glucosaminide N-acetyltransferase catalytic" evidence="2">
    <location>
        <begin position="22"/>
        <end position="237"/>
    </location>
</feature>
<feature type="transmembrane region" description="Helical" evidence="1">
    <location>
        <begin position="101"/>
        <end position="121"/>
    </location>
</feature>
<dbReference type="InterPro" id="IPR012429">
    <property type="entry name" value="HGSNAT_cat"/>
</dbReference>
<dbReference type="EMBL" id="JAHESF010000003">
    <property type="protein sequence ID" value="MBT1695922.1"/>
    <property type="molecule type" value="Genomic_DNA"/>
</dbReference>
<name>A0AAP2DJ32_9BACT</name>
<dbReference type="AlphaFoldDB" id="A0AAP2DJ32"/>
<keyword evidence="1" id="KW-1133">Transmembrane helix</keyword>
<evidence type="ECO:0000259" key="2">
    <source>
        <dbReference type="Pfam" id="PF07786"/>
    </source>
</evidence>
<evidence type="ECO:0000313" key="3">
    <source>
        <dbReference type="EMBL" id="MBT1695922.1"/>
    </source>
</evidence>
<dbReference type="RefSeq" id="WP_254160729.1">
    <property type="nucleotide sequence ID" value="NZ_JAHESF010000003.1"/>
</dbReference>
<comment type="caution">
    <text evidence="3">The sequence shown here is derived from an EMBL/GenBank/DDBJ whole genome shotgun (WGS) entry which is preliminary data.</text>
</comment>